<keyword evidence="9" id="KW-1185">Reference proteome</keyword>
<keyword evidence="3" id="KW-0731">Sigma factor</keyword>
<dbReference type="GO" id="GO:0006352">
    <property type="term" value="P:DNA-templated transcription initiation"/>
    <property type="evidence" value="ECO:0007669"/>
    <property type="project" value="InterPro"/>
</dbReference>
<dbReference type="InterPro" id="IPR036388">
    <property type="entry name" value="WH-like_DNA-bd_sf"/>
</dbReference>
<organism evidence="8 9">
    <name type="scientific">Hydrogenoanaerobacterium saccharovorans</name>
    <dbReference type="NCBI Taxonomy" id="474960"/>
    <lineage>
        <taxon>Bacteria</taxon>
        <taxon>Bacillati</taxon>
        <taxon>Bacillota</taxon>
        <taxon>Clostridia</taxon>
        <taxon>Eubacteriales</taxon>
        <taxon>Oscillospiraceae</taxon>
        <taxon>Hydrogenoanaerobacterium</taxon>
    </lineage>
</organism>
<evidence type="ECO:0000259" key="7">
    <source>
        <dbReference type="Pfam" id="PF08281"/>
    </source>
</evidence>
<reference evidence="8 9" key="1">
    <citation type="submission" date="2016-10" db="EMBL/GenBank/DDBJ databases">
        <authorList>
            <person name="de Groot N.N."/>
        </authorList>
    </citation>
    <scope>NUCLEOTIDE SEQUENCE [LARGE SCALE GENOMIC DNA]</scope>
    <source>
        <strain evidence="8 9">CGMCC 1.5070</strain>
    </source>
</reference>
<dbReference type="Proteomes" id="UP000199158">
    <property type="component" value="Unassembled WGS sequence"/>
</dbReference>
<dbReference type="AlphaFoldDB" id="A0A1H8AM38"/>
<proteinExistence type="inferred from homology"/>
<dbReference type="CDD" id="cd06171">
    <property type="entry name" value="Sigma70_r4"/>
    <property type="match status" value="1"/>
</dbReference>
<gene>
    <name evidence="8" type="ORF">SAMN05216180_1387</name>
</gene>
<dbReference type="GO" id="GO:0016987">
    <property type="term" value="F:sigma factor activity"/>
    <property type="evidence" value="ECO:0007669"/>
    <property type="project" value="UniProtKB-KW"/>
</dbReference>
<dbReference type="InterPro" id="IPR007627">
    <property type="entry name" value="RNA_pol_sigma70_r2"/>
</dbReference>
<sequence>MNIDLQVIASAKAGNAESFSLLYEQVQDELYKYALYTLGNTHDAEDAVADTFIEAYKGIANLRDDSAFKAWIFRILSVRMKRKVADIIKRKNTLNIEDFISDFTADTDIERETSDKVILLGALNKLSNQERMIVVLSAIQGYTTKEISEMLGCPHGTVSSKLHRALIKMRKMIEMG</sequence>
<dbReference type="RefSeq" id="WP_092752972.1">
    <property type="nucleotide sequence ID" value="NZ_FOCG01000001.1"/>
</dbReference>
<comment type="similarity">
    <text evidence="1">Belongs to the sigma-70 factor family. ECF subfamily.</text>
</comment>
<dbReference type="InterPro" id="IPR014284">
    <property type="entry name" value="RNA_pol_sigma-70_dom"/>
</dbReference>
<dbReference type="NCBIfam" id="TIGR02937">
    <property type="entry name" value="sigma70-ECF"/>
    <property type="match status" value="1"/>
</dbReference>
<name>A0A1H8AM38_9FIRM</name>
<dbReference type="InterPro" id="IPR013324">
    <property type="entry name" value="RNA_pol_sigma_r3/r4-like"/>
</dbReference>
<evidence type="ECO:0000256" key="4">
    <source>
        <dbReference type="ARBA" id="ARBA00023125"/>
    </source>
</evidence>
<evidence type="ECO:0000256" key="5">
    <source>
        <dbReference type="ARBA" id="ARBA00023163"/>
    </source>
</evidence>
<feature type="domain" description="RNA polymerase sigma-70 region 2" evidence="6">
    <location>
        <begin position="22"/>
        <end position="84"/>
    </location>
</feature>
<dbReference type="Gene3D" id="1.10.1740.10">
    <property type="match status" value="1"/>
</dbReference>
<keyword evidence="2" id="KW-0805">Transcription regulation</keyword>
<keyword evidence="5" id="KW-0804">Transcription</keyword>
<evidence type="ECO:0000313" key="9">
    <source>
        <dbReference type="Proteomes" id="UP000199158"/>
    </source>
</evidence>
<evidence type="ECO:0000256" key="1">
    <source>
        <dbReference type="ARBA" id="ARBA00010641"/>
    </source>
</evidence>
<evidence type="ECO:0000256" key="3">
    <source>
        <dbReference type="ARBA" id="ARBA00023082"/>
    </source>
</evidence>
<evidence type="ECO:0000256" key="2">
    <source>
        <dbReference type="ARBA" id="ARBA00023015"/>
    </source>
</evidence>
<dbReference type="STRING" id="474960.SAMN05216180_1387"/>
<dbReference type="InterPro" id="IPR013325">
    <property type="entry name" value="RNA_pol_sigma_r2"/>
</dbReference>
<evidence type="ECO:0000259" key="6">
    <source>
        <dbReference type="Pfam" id="PF04542"/>
    </source>
</evidence>
<evidence type="ECO:0000313" key="8">
    <source>
        <dbReference type="EMBL" id="SEM71054.1"/>
    </source>
</evidence>
<protein>
    <submittedName>
        <fullName evidence="8">RNA polymerase sigma-70 factor, ECF subfamily</fullName>
    </submittedName>
</protein>
<feature type="domain" description="RNA polymerase sigma factor 70 region 4 type 2" evidence="7">
    <location>
        <begin position="118"/>
        <end position="169"/>
    </location>
</feature>
<dbReference type="GO" id="GO:0003677">
    <property type="term" value="F:DNA binding"/>
    <property type="evidence" value="ECO:0007669"/>
    <property type="project" value="UniProtKB-KW"/>
</dbReference>
<accession>A0A1H8AM38</accession>
<dbReference type="Gene3D" id="1.10.10.10">
    <property type="entry name" value="Winged helix-like DNA-binding domain superfamily/Winged helix DNA-binding domain"/>
    <property type="match status" value="1"/>
</dbReference>
<dbReference type="Pfam" id="PF04542">
    <property type="entry name" value="Sigma70_r2"/>
    <property type="match status" value="1"/>
</dbReference>
<dbReference type="Pfam" id="PF08281">
    <property type="entry name" value="Sigma70_r4_2"/>
    <property type="match status" value="1"/>
</dbReference>
<keyword evidence="4" id="KW-0238">DNA-binding</keyword>
<dbReference type="OrthoDB" id="9782703at2"/>
<dbReference type="SUPFAM" id="SSF88659">
    <property type="entry name" value="Sigma3 and sigma4 domains of RNA polymerase sigma factors"/>
    <property type="match status" value="1"/>
</dbReference>
<dbReference type="SUPFAM" id="SSF88946">
    <property type="entry name" value="Sigma2 domain of RNA polymerase sigma factors"/>
    <property type="match status" value="1"/>
</dbReference>
<dbReference type="EMBL" id="FOCG01000001">
    <property type="protein sequence ID" value="SEM71054.1"/>
    <property type="molecule type" value="Genomic_DNA"/>
</dbReference>
<dbReference type="InterPro" id="IPR013249">
    <property type="entry name" value="RNA_pol_sigma70_r4_t2"/>
</dbReference>
<dbReference type="InterPro" id="IPR039425">
    <property type="entry name" value="RNA_pol_sigma-70-like"/>
</dbReference>
<dbReference type="PANTHER" id="PTHR43133:SF8">
    <property type="entry name" value="RNA POLYMERASE SIGMA FACTOR HI_1459-RELATED"/>
    <property type="match status" value="1"/>
</dbReference>
<dbReference type="PANTHER" id="PTHR43133">
    <property type="entry name" value="RNA POLYMERASE ECF-TYPE SIGMA FACTO"/>
    <property type="match status" value="1"/>
</dbReference>